<dbReference type="GO" id="GO:0016805">
    <property type="term" value="F:dipeptidase activity"/>
    <property type="evidence" value="ECO:0007669"/>
    <property type="project" value="UniProtKB-KW"/>
</dbReference>
<proteinExistence type="predicted"/>
<organism evidence="2 3">
    <name type="scientific">Blattamonas nauphoetae</name>
    <dbReference type="NCBI Taxonomy" id="2049346"/>
    <lineage>
        <taxon>Eukaryota</taxon>
        <taxon>Metamonada</taxon>
        <taxon>Preaxostyla</taxon>
        <taxon>Oxymonadida</taxon>
        <taxon>Blattamonas</taxon>
    </lineage>
</organism>
<dbReference type="InterPro" id="IPR001160">
    <property type="entry name" value="Peptidase_M20C"/>
</dbReference>
<evidence type="ECO:0000313" key="2">
    <source>
        <dbReference type="EMBL" id="KAK2949953.1"/>
    </source>
</evidence>
<dbReference type="PANTHER" id="PTHR43501:SF1">
    <property type="entry name" value="CYTOSOL NON-SPECIFIC DIPEPTIDASE"/>
    <property type="match status" value="1"/>
</dbReference>
<dbReference type="Pfam" id="PF07687">
    <property type="entry name" value="M20_dimer"/>
    <property type="match status" value="1"/>
</dbReference>
<dbReference type="EMBL" id="JARBJD010000145">
    <property type="protein sequence ID" value="KAK2949953.1"/>
    <property type="molecule type" value="Genomic_DNA"/>
</dbReference>
<keyword evidence="3" id="KW-1185">Reference proteome</keyword>
<reference evidence="2 3" key="1">
    <citation type="journal article" date="2022" name="bioRxiv">
        <title>Genomics of Preaxostyla Flagellates Illuminates Evolutionary Transitions and the Path Towards Mitochondrial Loss.</title>
        <authorList>
            <person name="Novak L.V.F."/>
            <person name="Treitli S.C."/>
            <person name="Pyrih J."/>
            <person name="Halakuc P."/>
            <person name="Pipaliya S.V."/>
            <person name="Vacek V."/>
            <person name="Brzon O."/>
            <person name="Soukal P."/>
            <person name="Eme L."/>
            <person name="Dacks J.B."/>
            <person name="Karnkowska A."/>
            <person name="Elias M."/>
            <person name="Hampl V."/>
        </authorList>
    </citation>
    <scope>NUCLEOTIDE SEQUENCE [LARGE SCALE GENOMIC DNA]</scope>
    <source>
        <strain evidence="2">NAU3</strain>
        <tissue evidence="2">Gut</tissue>
    </source>
</reference>
<evidence type="ECO:0000259" key="1">
    <source>
        <dbReference type="Pfam" id="PF07687"/>
    </source>
</evidence>
<keyword evidence="2" id="KW-0224">Dipeptidase</keyword>
<dbReference type="InterPro" id="IPR011650">
    <property type="entry name" value="Peptidase_M20_dimer"/>
</dbReference>
<keyword evidence="2" id="KW-0378">Hydrolase</keyword>
<dbReference type="Proteomes" id="UP001281761">
    <property type="component" value="Unassembled WGS sequence"/>
</dbReference>
<comment type="caution">
    <text evidence="2">The sequence shown here is derived from an EMBL/GenBank/DDBJ whole genome shotgun (WGS) entry which is preliminary data.</text>
</comment>
<dbReference type="PANTHER" id="PTHR43501">
    <property type="entry name" value="CYTOSOL NON-SPECIFIC DIPEPTIDASE"/>
    <property type="match status" value="1"/>
</dbReference>
<gene>
    <name evidence="2" type="ORF">BLNAU_15095</name>
</gene>
<keyword evidence="2" id="KW-0645">Protease</keyword>
<sequence length="512" mass="56346">MTKYFKLAQHEALYADPRLPEPKAIWNFMFFLAETPRGSGNCKEIARKIQELGQKWGLESFIDKIGNVIIRKPASPGLEHKSMITLQAHMDIVAVGENGLKHDFENDPVICRITESTIPEAGKYSLRASGTSLGADDGIGCAMMLYILEDKTLQHGPLECVFTYDEETTMEGAVKMVPGTLKGKYLINLDSEDHNMIIIGCAGGFEQDIRFDVTRENVEGFAAMFEISGLHGGHSGLQIHEGKANAVKVLARLVHEASLASDMPEPVVMGFEGGTKRNVIPPVARCRVVIPEDKRAQFTEAVNKEFKQIQHEWKTIEPNLTLNFKIPETAEKVSALTKASSRKFLDLLLTLPHGVIRYSPTVPGLVETSVNMAVVHVCGKCVDEQAQIVLAPRSSVNEFMPHLNQQFAALARLSGIELGPMQGLYPGWEPNIDSALLKTATKCFKQLRGHDPMILAVHAGLECGVLQEKHPGLESICLGPFVRHVHSPKEELVIDTIPGTINLVLNILLALE</sequence>
<name>A0ABQ9XF70_9EUKA</name>
<evidence type="ECO:0000313" key="3">
    <source>
        <dbReference type="Proteomes" id="UP001281761"/>
    </source>
</evidence>
<feature type="domain" description="Peptidase M20 dimerisation" evidence="1">
    <location>
        <begin position="227"/>
        <end position="313"/>
    </location>
</feature>
<dbReference type="PIRSF" id="PIRSF016599">
    <property type="entry name" value="Xaa-His_dipept"/>
    <property type="match status" value="1"/>
</dbReference>
<dbReference type="EC" id="3.4.13.-" evidence="2"/>
<dbReference type="Pfam" id="PF01546">
    <property type="entry name" value="Peptidase_M20"/>
    <property type="match status" value="1"/>
</dbReference>
<accession>A0ABQ9XF70</accession>
<protein>
    <submittedName>
        <fullName evidence="2">Aminoacyl-histidine dipeptidase</fullName>
        <ecNumber evidence="2">3.4.13.-</ecNumber>
    </submittedName>
</protein>
<dbReference type="SUPFAM" id="SSF53187">
    <property type="entry name" value="Zn-dependent exopeptidases"/>
    <property type="match status" value="1"/>
</dbReference>
<dbReference type="InterPro" id="IPR002933">
    <property type="entry name" value="Peptidase_M20"/>
</dbReference>
<dbReference type="PRINTS" id="PR00934">
    <property type="entry name" value="XHISDIPTASE"/>
</dbReference>
<dbReference type="Gene3D" id="3.40.630.10">
    <property type="entry name" value="Zn peptidases"/>
    <property type="match status" value="2"/>
</dbReference>
<dbReference type="NCBIfam" id="TIGR01893">
    <property type="entry name" value="aa-his-dipept"/>
    <property type="match status" value="1"/>
</dbReference>